<organism evidence="9 10">
    <name type="scientific">Ornatilinea apprima</name>
    <dbReference type="NCBI Taxonomy" id="1134406"/>
    <lineage>
        <taxon>Bacteria</taxon>
        <taxon>Bacillati</taxon>
        <taxon>Chloroflexota</taxon>
        <taxon>Anaerolineae</taxon>
        <taxon>Anaerolineales</taxon>
        <taxon>Anaerolineaceae</taxon>
        <taxon>Ornatilinea</taxon>
    </lineage>
</organism>
<feature type="transmembrane region" description="Helical" evidence="7">
    <location>
        <begin position="195"/>
        <end position="214"/>
    </location>
</feature>
<evidence type="ECO:0000313" key="9">
    <source>
        <dbReference type="EMBL" id="KPL72279.1"/>
    </source>
</evidence>
<evidence type="ECO:0000256" key="6">
    <source>
        <dbReference type="ARBA" id="ARBA00023136"/>
    </source>
</evidence>
<dbReference type="RefSeq" id="WP_075063998.1">
    <property type="nucleotide sequence ID" value="NZ_LGCL01000039.1"/>
</dbReference>
<accession>A0A0P6WT49</accession>
<evidence type="ECO:0000259" key="8">
    <source>
        <dbReference type="Pfam" id="PF00892"/>
    </source>
</evidence>
<keyword evidence="3" id="KW-1003">Cell membrane</keyword>
<dbReference type="InterPro" id="IPR037185">
    <property type="entry name" value="EmrE-like"/>
</dbReference>
<evidence type="ECO:0000256" key="2">
    <source>
        <dbReference type="ARBA" id="ARBA00007362"/>
    </source>
</evidence>
<evidence type="ECO:0000256" key="3">
    <source>
        <dbReference type="ARBA" id="ARBA00022475"/>
    </source>
</evidence>
<feature type="transmembrane region" description="Helical" evidence="7">
    <location>
        <begin position="281"/>
        <end position="298"/>
    </location>
</feature>
<keyword evidence="10" id="KW-1185">Reference proteome</keyword>
<gene>
    <name evidence="9" type="ORF">ADN00_15810</name>
</gene>
<proteinExistence type="inferred from homology"/>
<comment type="subcellular location">
    <subcellularLocation>
        <location evidence="1">Cell membrane</location>
        <topology evidence="1">Multi-pass membrane protein</topology>
    </subcellularLocation>
</comment>
<evidence type="ECO:0000256" key="4">
    <source>
        <dbReference type="ARBA" id="ARBA00022692"/>
    </source>
</evidence>
<dbReference type="GO" id="GO:0005886">
    <property type="term" value="C:plasma membrane"/>
    <property type="evidence" value="ECO:0007669"/>
    <property type="project" value="UniProtKB-SubCell"/>
</dbReference>
<evidence type="ECO:0000256" key="7">
    <source>
        <dbReference type="SAM" id="Phobius"/>
    </source>
</evidence>
<dbReference type="SUPFAM" id="SSF103481">
    <property type="entry name" value="Multidrug resistance efflux transporter EmrE"/>
    <property type="match status" value="2"/>
</dbReference>
<comment type="similarity">
    <text evidence="2">Belongs to the EamA transporter family.</text>
</comment>
<keyword evidence="4 7" id="KW-0812">Transmembrane</keyword>
<feature type="domain" description="EamA" evidence="8">
    <location>
        <begin position="22"/>
        <end position="155"/>
    </location>
</feature>
<feature type="transmembrane region" description="Helical" evidence="7">
    <location>
        <begin position="164"/>
        <end position="183"/>
    </location>
</feature>
<dbReference type="InterPro" id="IPR000620">
    <property type="entry name" value="EamA_dom"/>
</dbReference>
<evidence type="ECO:0000256" key="5">
    <source>
        <dbReference type="ARBA" id="ARBA00022989"/>
    </source>
</evidence>
<dbReference type="STRING" id="1134406.ADN00_15810"/>
<feature type="transmembrane region" description="Helical" evidence="7">
    <location>
        <begin position="140"/>
        <end position="158"/>
    </location>
</feature>
<evidence type="ECO:0000313" key="10">
    <source>
        <dbReference type="Proteomes" id="UP000050417"/>
    </source>
</evidence>
<keyword evidence="5 7" id="KW-1133">Transmembrane helix</keyword>
<dbReference type="OrthoDB" id="6119273at2"/>
<evidence type="ECO:0000256" key="1">
    <source>
        <dbReference type="ARBA" id="ARBA00004651"/>
    </source>
</evidence>
<dbReference type="InterPro" id="IPR051258">
    <property type="entry name" value="Diverse_Substrate_Transporter"/>
</dbReference>
<feature type="domain" description="EamA" evidence="8">
    <location>
        <begin position="165"/>
        <end position="297"/>
    </location>
</feature>
<reference evidence="9 10" key="1">
    <citation type="submission" date="2015-07" db="EMBL/GenBank/DDBJ databases">
        <title>Genome sequence of Ornatilinea apprima DSM 23815.</title>
        <authorList>
            <person name="Hemp J."/>
            <person name="Ward L.M."/>
            <person name="Pace L.A."/>
            <person name="Fischer W.W."/>
        </authorList>
    </citation>
    <scope>NUCLEOTIDE SEQUENCE [LARGE SCALE GENOMIC DNA]</scope>
    <source>
        <strain evidence="9 10">P3M-1</strain>
    </source>
</reference>
<feature type="transmembrane region" description="Helical" evidence="7">
    <location>
        <begin position="21"/>
        <end position="40"/>
    </location>
</feature>
<comment type="caution">
    <text evidence="9">The sequence shown here is derived from an EMBL/GenBank/DDBJ whole genome shotgun (WGS) entry which is preliminary data.</text>
</comment>
<protein>
    <recommendedName>
        <fullName evidence="8">EamA domain-containing protein</fullName>
    </recommendedName>
</protein>
<sequence>MNGSQVIAETARKIKERSSRNTGILAALSSALFLGFTPIFGKQALFAGFSPLALVTLRTAIAAGMLFVSMLILHRQFFYIYPVGLIGCALAGLFNGLGSILYYSALNRLDASIAHLIYSFYPIFLAVWQMLDSQPVNRITFIRLGVAIPGVYLLVATGSQNADLPGALLMIGSAILYALHILINQRVLLEVPAPTVTFYTLLSMTVTVTTAFLLFNRQLPPGGTPWWPVLGMAAITFFSRITLFLGVKHLGGMQTTLLGLGELLITVSVAAIWLGERLSPLQWLGALLISCSMLLIGFDRYTPQKRRSTGWLAWLNPPAVNATDLTWPSEP</sequence>
<feature type="transmembrane region" description="Helical" evidence="7">
    <location>
        <begin position="52"/>
        <end position="73"/>
    </location>
</feature>
<dbReference type="Proteomes" id="UP000050417">
    <property type="component" value="Unassembled WGS sequence"/>
</dbReference>
<feature type="transmembrane region" description="Helical" evidence="7">
    <location>
        <begin position="80"/>
        <end position="105"/>
    </location>
</feature>
<feature type="transmembrane region" description="Helical" evidence="7">
    <location>
        <begin position="226"/>
        <end position="245"/>
    </location>
</feature>
<feature type="transmembrane region" description="Helical" evidence="7">
    <location>
        <begin position="111"/>
        <end position="128"/>
    </location>
</feature>
<dbReference type="PANTHER" id="PTHR42920:SF5">
    <property type="entry name" value="EAMA DOMAIN-CONTAINING PROTEIN"/>
    <property type="match status" value="1"/>
</dbReference>
<name>A0A0P6WT49_9CHLR</name>
<dbReference type="EMBL" id="LGCL01000039">
    <property type="protein sequence ID" value="KPL72279.1"/>
    <property type="molecule type" value="Genomic_DNA"/>
</dbReference>
<keyword evidence="6 7" id="KW-0472">Membrane</keyword>
<dbReference type="AlphaFoldDB" id="A0A0P6WT49"/>
<dbReference type="PANTHER" id="PTHR42920">
    <property type="entry name" value="OS03G0707200 PROTEIN-RELATED"/>
    <property type="match status" value="1"/>
</dbReference>
<dbReference type="Pfam" id="PF00892">
    <property type="entry name" value="EamA"/>
    <property type="match status" value="2"/>
</dbReference>
<feature type="transmembrane region" description="Helical" evidence="7">
    <location>
        <begin position="257"/>
        <end position="275"/>
    </location>
</feature>